<dbReference type="HAMAP" id="MF_00129">
    <property type="entry name" value="MnmG_GidA"/>
    <property type="match status" value="1"/>
</dbReference>
<dbReference type="PRINTS" id="PR00368">
    <property type="entry name" value="FADPNR"/>
</dbReference>
<dbReference type="InterPro" id="IPR047001">
    <property type="entry name" value="MnmG_C_subdom"/>
</dbReference>
<dbReference type="Gene3D" id="1.10.150.570">
    <property type="entry name" value="GidA associated domain, C-terminal subdomain"/>
    <property type="match status" value="1"/>
</dbReference>
<keyword evidence="10" id="KW-0963">Cytoplasm</keyword>
<name>A0ABS2Q5T0_9BACL</name>
<dbReference type="SUPFAM" id="SSF51905">
    <property type="entry name" value="FAD/NAD(P)-binding domain"/>
    <property type="match status" value="1"/>
</dbReference>
<evidence type="ECO:0000313" key="13">
    <source>
        <dbReference type="Proteomes" id="UP000823201"/>
    </source>
</evidence>
<comment type="subunit">
    <text evidence="8 10">Homodimer. Heterotetramer of two MnmE and two MnmG subunits.</text>
</comment>
<dbReference type="InterPro" id="IPR036188">
    <property type="entry name" value="FAD/NAD-bd_sf"/>
</dbReference>
<keyword evidence="5 10" id="KW-0819">tRNA processing</keyword>
<dbReference type="NCBIfam" id="TIGR00136">
    <property type="entry name" value="mnmG_gidA"/>
    <property type="match status" value="1"/>
</dbReference>
<keyword evidence="7 10" id="KW-0520">NAD</keyword>
<reference evidence="12 13" key="1">
    <citation type="submission" date="2021-01" db="EMBL/GenBank/DDBJ databases">
        <title>Genomic Encyclopedia of Type Strains, Phase IV (KMG-IV): sequencing the most valuable type-strain genomes for metagenomic binning, comparative biology and taxonomic classification.</title>
        <authorList>
            <person name="Goeker M."/>
        </authorList>
    </citation>
    <scope>NUCLEOTIDE SEQUENCE [LARGE SCALE GENOMIC DNA]</scope>
    <source>
        <strain evidence="12 13">DSM 100968</strain>
    </source>
</reference>
<evidence type="ECO:0000256" key="6">
    <source>
        <dbReference type="ARBA" id="ARBA00022827"/>
    </source>
</evidence>
<dbReference type="InterPro" id="IPR026904">
    <property type="entry name" value="MnmG_C"/>
</dbReference>
<feature type="binding site" evidence="10">
    <location>
        <begin position="274"/>
        <end position="288"/>
    </location>
    <ligand>
        <name>NAD(+)</name>
        <dbReference type="ChEBI" id="CHEBI:57540"/>
    </ligand>
</feature>
<dbReference type="PROSITE" id="PS01280">
    <property type="entry name" value="GIDA_1"/>
    <property type="match status" value="1"/>
</dbReference>
<comment type="caution">
    <text evidence="12">The sequence shown here is derived from an EMBL/GenBank/DDBJ whole genome shotgun (WGS) entry which is preliminary data.</text>
</comment>
<dbReference type="InterPro" id="IPR020595">
    <property type="entry name" value="MnmG-rel_CS"/>
</dbReference>
<comment type="similarity">
    <text evidence="2 10">Belongs to the MnmG family.</text>
</comment>
<keyword evidence="13" id="KW-1185">Reference proteome</keyword>
<organism evidence="12 13">
    <name type="scientific">Sporolactobacillus spathodeae</name>
    <dbReference type="NCBI Taxonomy" id="1465502"/>
    <lineage>
        <taxon>Bacteria</taxon>
        <taxon>Bacillati</taxon>
        <taxon>Bacillota</taxon>
        <taxon>Bacilli</taxon>
        <taxon>Bacillales</taxon>
        <taxon>Sporolactobacillaceae</taxon>
        <taxon>Sporolactobacillus</taxon>
    </lineage>
</organism>
<gene>
    <name evidence="10" type="primary">mnmG</name>
    <name evidence="10" type="synonym">gidA</name>
    <name evidence="12" type="ORF">JOC27_000227</name>
</gene>
<dbReference type="InterPro" id="IPR002218">
    <property type="entry name" value="MnmG-rel"/>
</dbReference>
<sequence length="630" mass="69846">MKGYEAGNYDVIVVGAGHAGVEAGLAAARSGAKTLMLTISLEGVAFMPCNPSVGGPAKGVVVREIDALGGEMARNIDKTYIQMRMLNTRKGPAVRALRAQADKQLYQRAMKQTIEETDNLTLRQGMVERLIVEDGICKGVIVTTGAAYRAKAVVLTTGVYLKGKIIIGELQYESGPNNMQASVALSENLQELGFDIVRFKTGTPPRVNGRTVDYSKTEIQPGDEEDLAFSYETKQFVKDQIPCWLTYTNTRTHEIIQENIDRSPIYSGAIVGTGPRYCPSIETKIVRFNDKDRHQLFLEPEGRETREVYVDGLSTSMPEEIQRQMLETIPGLEKAELMRPGYAIEYDAVVPTQLWPTLETKRIKGLFTAGQINGTSGYEEAAGQGLIGGINAARQALGKDPVILDRSQAYIGVLIDDLVTKGTKEPYRLLTSRAEYRLLLRHDNADLRLTELGHEIGLISEARYQHFVAKKEQIENEKLRLRTESIKPTEAVNTLLSEKNSTPLAEPVKAAQLLKRPELSYQDIAALLSDSDETISMAVGEQVEIQIKYEGYIAKQLQQVEKMKRMEKKKIPQNLDYQLIDGLATEARQKLEKVRPLSVGQASRVSGVNPSDIAILLVYLEQGKRTRITG</sequence>
<dbReference type="Proteomes" id="UP000823201">
    <property type="component" value="Unassembled WGS sequence"/>
</dbReference>
<protein>
    <recommendedName>
        <fullName evidence="3 10">tRNA uridine 5-carboxymethylaminomethyl modification enzyme MnmG</fullName>
    </recommendedName>
    <alternativeName>
        <fullName evidence="9 10">Glucose-inhibited division protein A</fullName>
    </alternativeName>
</protein>
<comment type="function">
    <text evidence="10">NAD-binding protein involved in the addition of a carboxymethylaminomethyl (cmnm) group at the wobble position (U34) of certain tRNAs, forming tRNA-cmnm(5)s(2)U34.</text>
</comment>
<proteinExistence type="inferred from homology"/>
<evidence type="ECO:0000256" key="3">
    <source>
        <dbReference type="ARBA" id="ARBA00020461"/>
    </source>
</evidence>
<feature type="domain" description="tRNA uridine 5-carboxymethylaminomethyl modification enzyme C-terminal subdomain" evidence="11">
    <location>
        <begin position="547"/>
        <end position="618"/>
    </location>
</feature>
<dbReference type="EMBL" id="JAFBEV010000002">
    <property type="protein sequence ID" value="MBM7656790.1"/>
    <property type="molecule type" value="Genomic_DNA"/>
</dbReference>
<keyword evidence="4 10" id="KW-0285">Flavoprotein</keyword>
<evidence type="ECO:0000259" key="11">
    <source>
        <dbReference type="SMART" id="SM01228"/>
    </source>
</evidence>
<evidence type="ECO:0000256" key="9">
    <source>
        <dbReference type="ARBA" id="ARBA00031800"/>
    </source>
</evidence>
<keyword evidence="6 10" id="KW-0274">FAD</keyword>
<dbReference type="Gene3D" id="3.50.50.60">
    <property type="entry name" value="FAD/NAD(P)-binding domain"/>
    <property type="match status" value="2"/>
</dbReference>
<comment type="subcellular location">
    <subcellularLocation>
        <location evidence="10">Cytoplasm</location>
    </subcellularLocation>
</comment>
<feature type="binding site" evidence="10">
    <location>
        <position position="182"/>
    </location>
    <ligand>
        <name>FAD</name>
        <dbReference type="ChEBI" id="CHEBI:57692"/>
    </ligand>
</feature>
<dbReference type="InterPro" id="IPR004416">
    <property type="entry name" value="MnmG"/>
</dbReference>
<evidence type="ECO:0000256" key="7">
    <source>
        <dbReference type="ARBA" id="ARBA00023027"/>
    </source>
</evidence>
<dbReference type="PANTHER" id="PTHR11806:SF0">
    <property type="entry name" value="PROTEIN MTO1 HOMOLOG, MITOCHONDRIAL"/>
    <property type="match status" value="1"/>
</dbReference>
<dbReference type="Pfam" id="PF13932">
    <property type="entry name" value="SAM_GIDA_C"/>
    <property type="match status" value="1"/>
</dbReference>
<dbReference type="InterPro" id="IPR044920">
    <property type="entry name" value="MnmG_C_subdom_sf"/>
</dbReference>
<accession>A0ABS2Q5T0</accession>
<evidence type="ECO:0000256" key="10">
    <source>
        <dbReference type="HAMAP-Rule" id="MF_00129"/>
    </source>
</evidence>
<evidence type="ECO:0000313" key="12">
    <source>
        <dbReference type="EMBL" id="MBM7656790.1"/>
    </source>
</evidence>
<evidence type="ECO:0000256" key="4">
    <source>
        <dbReference type="ARBA" id="ARBA00022630"/>
    </source>
</evidence>
<dbReference type="PANTHER" id="PTHR11806">
    <property type="entry name" value="GLUCOSE INHIBITED DIVISION PROTEIN A"/>
    <property type="match status" value="1"/>
</dbReference>
<feature type="binding site" evidence="10">
    <location>
        <begin position="15"/>
        <end position="20"/>
    </location>
    <ligand>
        <name>FAD</name>
        <dbReference type="ChEBI" id="CHEBI:57692"/>
    </ligand>
</feature>
<dbReference type="SMART" id="SM01228">
    <property type="entry name" value="GIDA_assoc_3"/>
    <property type="match status" value="1"/>
</dbReference>
<evidence type="ECO:0000256" key="1">
    <source>
        <dbReference type="ARBA" id="ARBA00001974"/>
    </source>
</evidence>
<evidence type="ECO:0000256" key="2">
    <source>
        <dbReference type="ARBA" id="ARBA00007653"/>
    </source>
</evidence>
<feature type="binding site" evidence="10">
    <location>
        <position position="127"/>
    </location>
    <ligand>
        <name>FAD</name>
        <dbReference type="ChEBI" id="CHEBI:57692"/>
    </ligand>
</feature>
<dbReference type="Pfam" id="PF21680">
    <property type="entry name" value="GIDA_C_1st"/>
    <property type="match status" value="1"/>
</dbReference>
<dbReference type="InterPro" id="IPR040131">
    <property type="entry name" value="MnmG_N"/>
</dbReference>
<dbReference type="RefSeq" id="WP_205005159.1">
    <property type="nucleotide sequence ID" value="NZ_CBCRXA010000002.1"/>
</dbReference>
<feature type="binding site" evidence="10">
    <location>
        <position position="371"/>
    </location>
    <ligand>
        <name>FAD</name>
        <dbReference type="ChEBI" id="CHEBI:57692"/>
    </ligand>
</feature>
<dbReference type="Pfam" id="PF01134">
    <property type="entry name" value="GIDA"/>
    <property type="match status" value="1"/>
</dbReference>
<evidence type="ECO:0000256" key="5">
    <source>
        <dbReference type="ARBA" id="ARBA00022694"/>
    </source>
</evidence>
<dbReference type="PRINTS" id="PR00411">
    <property type="entry name" value="PNDRDTASEI"/>
</dbReference>
<evidence type="ECO:0000256" key="8">
    <source>
        <dbReference type="ARBA" id="ARBA00025948"/>
    </source>
</evidence>
<dbReference type="Gene3D" id="1.10.10.1800">
    <property type="entry name" value="tRNA uridine 5-carboxymethylaminomethyl modification enzyme MnmG/GidA"/>
    <property type="match status" value="1"/>
</dbReference>
<dbReference type="InterPro" id="IPR049312">
    <property type="entry name" value="GIDA_C_N"/>
</dbReference>
<comment type="cofactor">
    <cofactor evidence="1 10">
        <name>FAD</name>
        <dbReference type="ChEBI" id="CHEBI:57692"/>
    </cofactor>
</comment>